<dbReference type="PIRSF" id="PIRSF000709">
    <property type="entry name" value="6PFK_2-Ptase"/>
    <property type="match status" value="1"/>
</dbReference>
<evidence type="ECO:0000313" key="2">
    <source>
        <dbReference type="Proteomes" id="UP000246121"/>
    </source>
</evidence>
<dbReference type="VEuPathDB" id="TriTrypDB:TCDM_01231"/>
<dbReference type="VEuPathDB" id="TriTrypDB:TcCLB.508625.50"/>
<dbReference type="PRINTS" id="PR00991">
    <property type="entry name" value="6PFRUCTKNASE"/>
</dbReference>
<dbReference type="VEuPathDB" id="TriTrypDB:TCSYLVIO_009933"/>
<reference evidence="1 2" key="1">
    <citation type="journal article" date="2018" name="Microb. Genom.">
        <title>Expanding an expanded genome: long-read sequencing of Trypanosoma cruzi.</title>
        <authorList>
            <person name="Berna L."/>
            <person name="Rodriguez M."/>
            <person name="Chiribao M.L."/>
            <person name="Parodi-Talice A."/>
            <person name="Pita S."/>
            <person name="Rijo G."/>
            <person name="Alvarez-Valin F."/>
            <person name="Robello C."/>
        </authorList>
    </citation>
    <scope>NUCLEOTIDE SEQUENCE [LARGE SCALE GENOMIC DNA]</scope>
    <source>
        <strain evidence="1 2">Dm28c</strain>
    </source>
</reference>
<dbReference type="VEuPathDB" id="TriTrypDB:TcYC6_0080710"/>
<dbReference type="VEuPathDB" id="TriTrypDB:TcG_02407"/>
<proteinExistence type="predicted"/>
<dbReference type="GO" id="GO:0005524">
    <property type="term" value="F:ATP binding"/>
    <property type="evidence" value="ECO:0007669"/>
    <property type="project" value="InterPro"/>
</dbReference>
<comment type="caution">
    <text evidence="1">The sequence shown here is derived from an EMBL/GenBank/DDBJ whole genome shotgun (WGS) entry which is preliminary data.</text>
</comment>
<dbReference type="GO" id="GO:0006003">
    <property type="term" value="P:fructose 2,6-bisphosphate metabolic process"/>
    <property type="evidence" value="ECO:0007669"/>
    <property type="project" value="InterPro"/>
</dbReference>
<dbReference type="GO" id="GO:0003873">
    <property type="term" value="F:6-phosphofructo-2-kinase activity"/>
    <property type="evidence" value="ECO:0007669"/>
    <property type="project" value="TreeGrafter"/>
</dbReference>
<dbReference type="Pfam" id="PF00300">
    <property type="entry name" value="His_Phos_1"/>
    <property type="match status" value="1"/>
</dbReference>
<dbReference type="SUPFAM" id="SSF53254">
    <property type="entry name" value="Phosphoglycerate mutase-like"/>
    <property type="match status" value="1"/>
</dbReference>
<dbReference type="VEuPathDB" id="TriTrypDB:TcCL_ESM02023"/>
<dbReference type="CDD" id="cd07067">
    <property type="entry name" value="HP_PGM_like"/>
    <property type="match status" value="1"/>
</dbReference>
<dbReference type="VEuPathDB" id="TriTrypDB:Tc_MARK_8461"/>
<dbReference type="AlphaFoldDB" id="A0A2V2VPA1"/>
<dbReference type="VEuPathDB" id="TriTrypDB:TcCLB.510963.50"/>
<keyword evidence="1" id="KW-0808">Transferase</keyword>
<gene>
    <name evidence="1" type="ORF">C4B63_13g160</name>
</gene>
<dbReference type="VEuPathDB" id="TriTrypDB:C3747_7g180"/>
<dbReference type="EMBL" id="PRFA01000013">
    <property type="protein sequence ID" value="PWU98181.1"/>
    <property type="molecule type" value="Genomic_DNA"/>
</dbReference>
<dbReference type="InterPro" id="IPR003094">
    <property type="entry name" value="6Pfruct_kin"/>
</dbReference>
<dbReference type="GO" id="GO:0005829">
    <property type="term" value="C:cytosol"/>
    <property type="evidence" value="ECO:0007669"/>
    <property type="project" value="TreeGrafter"/>
</dbReference>
<dbReference type="GO" id="GO:0004331">
    <property type="term" value="F:fructose-2,6-bisphosphate 2-phosphatase activity"/>
    <property type="evidence" value="ECO:0007669"/>
    <property type="project" value="TreeGrafter"/>
</dbReference>
<dbReference type="Gene3D" id="3.40.50.1240">
    <property type="entry name" value="Phosphoglycerate mutase-like"/>
    <property type="match status" value="1"/>
</dbReference>
<accession>A0A2V2VPA1</accession>
<sequence>MHGSAAMIPLQSSISVDDSFLENSIDFCRFEGAGNPSKGLVLTPPLQLKIVNETGISTNDWNSSTSAVFLVVSSSPRCGLVARFFSTRLLRYLRWCGESAVFFLSGPNERDIEVQRFEDDVGAWEKYVESCLEKSLLYLASNPCLGFSAIPVVILLTDCESVDAYDRLHGMLDSRGNFLVRHIWFDEDWKERASPKSGYINVCLKQPALRMTRSQWSIVCSRAAGYLNSCLPVLHRVYLDEPLVGSPEETLRSFSPLFFTRHGQSEYNLQDRLGGDPDLTSLGREDALTIAEFFKRQVVGNSRLFALRNAVWDKEEGFEVWCSQLKRTRRTAEPSARVLTRGELKTFKTLNEIHAGVCEDMTNEEIKALYPPISSFRHTDKVGFRYPNGESYQDLMRRLEPILLDLDATRKCVLVVAHQAVLRTALSFFDGPAVEEAVHTPCPHRSVWCCTYNRLGEPRLTTITLKPRKKNTEENSECSGW</sequence>
<name>A0A2V2VPA1_TRYCR</name>
<dbReference type="PANTHER" id="PTHR10606:SF36">
    <property type="entry name" value="PUTATIVE-RELATED"/>
    <property type="match status" value="1"/>
</dbReference>
<dbReference type="InterPro" id="IPR013078">
    <property type="entry name" value="His_Pase_superF_clade-1"/>
</dbReference>
<dbReference type="Proteomes" id="UP000246121">
    <property type="component" value="Unassembled WGS sequence"/>
</dbReference>
<dbReference type="VEuPathDB" id="TriTrypDB:C4B63_13g160"/>
<dbReference type="VEuPathDB" id="TriTrypDB:TcBrA4_0003220"/>
<dbReference type="VEuPathDB" id="TriTrypDB:ECC02_003848"/>
<keyword evidence="1" id="KW-0418">Kinase</keyword>
<dbReference type="VEuPathDB" id="TriTrypDB:BCY84_16096"/>
<evidence type="ECO:0000313" key="1">
    <source>
        <dbReference type="EMBL" id="PWU98181.1"/>
    </source>
</evidence>
<protein>
    <submittedName>
        <fullName evidence="1">Putative 6-phosphofructo-2-kinase/fructose-2,6-bisphosphatase, putative</fullName>
    </submittedName>
</protein>
<dbReference type="PANTHER" id="PTHR10606">
    <property type="entry name" value="6-PHOSPHOFRUCTO-2-KINASE/FRUCTOSE-2,6-BISPHOSPHATASE"/>
    <property type="match status" value="1"/>
</dbReference>
<organism evidence="1 2">
    <name type="scientific">Trypanosoma cruzi</name>
    <dbReference type="NCBI Taxonomy" id="5693"/>
    <lineage>
        <taxon>Eukaryota</taxon>
        <taxon>Discoba</taxon>
        <taxon>Euglenozoa</taxon>
        <taxon>Kinetoplastea</taxon>
        <taxon>Metakinetoplastina</taxon>
        <taxon>Trypanosomatida</taxon>
        <taxon>Trypanosomatidae</taxon>
        <taxon>Trypanosoma</taxon>
        <taxon>Schizotrypanum</taxon>
    </lineage>
</organism>
<dbReference type="SMART" id="SM00855">
    <property type="entry name" value="PGAM"/>
    <property type="match status" value="1"/>
</dbReference>
<dbReference type="InterPro" id="IPR029033">
    <property type="entry name" value="His_PPase_superfam"/>
</dbReference>